<dbReference type="InterPro" id="IPR000515">
    <property type="entry name" value="MetI-like"/>
</dbReference>
<feature type="transmembrane region" description="Helical" evidence="7">
    <location>
        <begin position="244"/>
        <end position="270"/>
    </location>
</feature>
<evidence type="ECO:0000256" key="7">
    <source>
        <dbReference type="SAM" id="Phobius"/>
    </source>
</evidence>
<dbReference type="CDD" id="cd06261">
    <property type="entry name" value="TM_PBP2"/>
    <property type="match status" value="1"/>
</dbReference>
<keyword evidence="6 7" id="KW-0472">Membrane</keyword>
<evidence type="ECO:0000313" key="10">
    <source>
        <dbReference type="Proteomes" id="UP001174909"/>
    </source>
</evidence>
<dbReference type="Gene3D" id="1.10.3720.10">
    <property type="entry name" value="MetI-like"/>
    <property type="match status" value="1"/>
</dbReference>
<evidence type="ECO:0000313" key="9">
    <source>
        <dbReference type="EMBL" id="CAI7993153.1"/>
    </source>
</evidence>
<gene>
    <name evidence="9" type="ORF">GBAR_LOCUS1195</name>
</gene>
<feature type="transmembrane region" description="Helical" evidence="7">
    <location>
        <begin position="6"/>
        <end position="22"/>
    </location>
</feature>
<dbReference type="Proteomes" id="UP001174909">
    <property type="component" value="Unassembled WGS sequence"/>
</dbReference>
<evidence type="ECO:0000259" key="8">
    <source>
        <dbReference type="PROSITE" id="PS50928"/>
    </source>
</evidence>
<dbReference type="SUPFAM" id="SSF161098">
    <property type="entry name" value="MetI-like"/>
    <property type="match status" value="1"/>
</dbReference>
<dbReference type="EMBL" id="CASHTH010000178">
    <property type="protein sequence ID" value="CAI7993153.1"/>
    <property type="molecule type" value="Genomic_DNA"/>
</dbReference>
<dbReference type="Pfam" id="PF00528">
    <property type="entry name" value="BPD_transp_1"/>
    <property type="match status" value="1"/>
</dbReference>
<keyword evidence="10" id="KW-1185">Reference proteome</keyword>
<reference evidence="9" key="1">
    <citation type="submission" date="2023-03" db="EMBL/GenBank/DDBJ databases">
        <authorList>
            <person name="Steffen K."/>
            <person name="Cardenas P."/>
        </authorList>
    </citation>
    <scope>NUCLEOTIDE SEQUENCE</scope>
</reference>
<feature type="transmembrane region" description="Helical" evidence="7">
    <location>
        <begin position="141"/>
        <end position="159"/>
    </location>
</feature>
<keyword evidence="4 7" id="KW-0812">Transmembrane</keyword>
<evidence type="ECO:0000256" key="6">
    <source>
        <dbReference type="ARBA" id="ARBA00023136"/>
    </source>
</evidence>
<dbReference type="Pfam" id="PF19300">
    <property type="entry name" value="BPD_transp_1_N"/>
    <property type="match status" value="1"/>
</dbReference>
<keyword evidence="2" id="KW-0813">Transport</keyword>
<dbReference type="GO" id="GO:0005886">
    <property type="term" value="C:plasma membrane"/>
    <property type="evidence" value="ECO:0007669"/>
    <property type="project" value="UniProtKB-SubCell"/>
</dbReference>
<dbReference type="PROSITE" id="PS50928">
    <property type="entry name" value="ABC_TM1"/>
    <property type="match status" value="1"/>
</dbReference>
<feature type="transmembrane region" description="Helical" evidence="7">
    <location>
        <begin position="97"/>
        <end position="121"/>
    </location>
</feature>
<dbReference type="PANTHER" id="PTHR43163">
    <property type="entry name" value="DIPEPTIDE TRANSPORT SYSTEM PERMEASE PROTEIN DPPB-RELATED"/>
    <property type="match status" value="1"/>
</dbReference>
<evidence type="ECO:0000256" key="3">
    <source>
        <dbReference type="ARBA" id="ARBA00022475"/>
    </source>
</evidence>
<feature type="domain" description="ABC transmembrane type-1" evidence="8">
    <location>
        <begin position="54"/>
        <end position="267"/>
    </location>
</feature>
<dbReference type="GO" id="GO:0055085">
    <property type="term" value="P:transmembrane transport"/>
    <property type="evidence" value="ECO:0007669"/>
    <property type="project" value="InterPro"/>
</dbReference>
<keyword evidence="3" id="KW-1003">Cell membrane</keyword>
<evidence type="ECO:0000256" key="5">
    <source>
        <dbReference type="ARBA" id="ARBA00022989"/>
    </source>
</evidence>
<comment type="subcellular location">
    <subcellularLocation>
        <location evidence="1">Cell membrane</location>
        <topology evidence="1">Multi-pass membrane protein</topology>
    </subcellularLocation>
</comment>
<evidence type="ECO:0000256" key="2">
    <source>
        <dbReference type="ARBA" id="ARBA00022448"/>
    </source>
</evidence>
<comment type="caution">
    <text evidence="9">The sequence shown here is derived from an EMBL/GenBank/DDBJ whole genome shotgun (WGS) entry which is preliminary data.</text>
</comment>
<feature type="transmembrane region" description="Helical" evidence="7">
    <location>
        <begin position="202"/>
        <end position="224"/>
    </location>
</feature>
<organism evidence="9 10">
    <name type="scientific">Geodia barretti</name>
    <name type="common">Barrett's horny sponge</name>
    <dbReference type="NCBI Taxonomy" id="519541"/>
    <lineage>
        <taxon>Eukaryota</taxon>
        <taxon>Metazoa</taxon>
        <taxon>Porifera</taxon>
        <taxon>Demospongiae</taxon>
        <taxon>Heteroscleromorpha</taxon>
        <taxon>Tetractinellida</taxon>
        <taxon>Astrophorina</taxon>
        <taxon>Geodiidae</taxon>
        <taxon>Geodia</taxon>
    </lineage>
</organism>
<name>A0AA35VUN1_GEOBA</name>
<sequence>MLLFLPTLLGVSLIVFIILRIVPGDPAYIMLAGYEGDGAFTQEELERVRRRLGLNDPIHIQYVKWIVSAVQLDFGDSFFTNRPIWEEDTWMDYSLRIFAIIGLAMPTFWVGALLLLALSLWFNWFPPLGYTAPWVDLKTNFIQLIFPAVALAYSTNAVAARMTRSQMLEVLREDYVRTAMAKGLRERVVVTRHALKNAALPVLTLFGVQFGFLLGGSVVIESVFSLPGIGRLLIFAINTRDFPMVQFLVMFIATIFLSVNLVVDLLYGWLDPRIRYE</sequence>
<keyword evidence="5 7" id="KW-1133">Transmembrane helix</keyword>
<dbReference type="AlphaFoldDB" id="A0AA35VUN1"/>
<evidence type="ECO:0000256" key="1">
    <source>
        <dbReference type="ARBA" id="ARBA00004651"/>
    </source>
</evidence>
<evidence type="ECO:0000256" key="4">
    <source>
        <dbReference type="ARBA" id="ARBA00022692"/>
    </source>
</evidence>
<dbReference type="InterPro" id="IPR045621">
    <property type="entry name" value="BPD_transp_1_N"/>
</dbReference>
<dbReference type="PANTHER" id="PTHR43163:SF6">
    <property type="entry name" value="DIPEPTIDE TRANSPORT SYSTEM PERMEASE PROTEIN DPPB-RELATED"/>
    <property type="match status" value="1"/>
</dbReference>
<accession>A0AA35VUN1</accession>
<proteinExistence type="predicted"/>
<protein>
    <submittedName>
        <fullName evidence="9">Peptide transport system permease protein BMEII0209</fullName>
    </submittedName>
</protein>
<dbReference type="InterPro" id="IPR035906">
    <property type="entry name" value="MetI-like_sf"/>
</dbReference>